<dbReference type="Proteomes" id="UP001592528">
    <property type="component" value="Unassembled WGS sequence"/>
</dbReference>
<dbReference type="InterPro" id="IPR006935">
    <property type="entry name" value="Helicase/UvrB_N"/>
</dbReference>
<dbReference type="CDD" id="cd18785">
    <property type="entry name" value="SF2_C"/>
    <property type="match status" value="1"/>
</dbReference>
<keyword evidence="2" id="KW-1133">Transmembrane helix</keyword>
<dbReference type="SUPFAM" id="SSF52540">
    <property type="entry name" value="P-loop containing nucleoside triphosphate hydrolases"/>
    <property type="match status" value="1"/>
</dbReference>
<dbReference type="PROSITE" id="PS51192">
    <property type="entry name" value="HELICASE_ATP_BIND_1"/>
    <property type="match status" value="1"/>
</dbReference>
<protein>
    <submittedName>
        <fullName evidence="4">Helicase associated domain protein</fullName>
    </submittedName>
</protein>
<feature type="transmembrane region" description="Helical" evidence="2">
    <location>
        <begin position="12"/>
        <end position="35"/>
    </location>
</feature>
<evidence type="ECO:0000256" key="1">
    <source>
        <dbReference type="SAM" id="MobiDB-lite"/>
    </source>
</evidence>
<organism evidence="4 5">
    <name type="scientific">Streptacidiphilus cavernicola</name>
    <dbReference type="NCBI Taxonomy" id="3342716"/>
    <lineage>
        <taxon>Bacteria</taxon>
        <taxon>Bacillati</taxon>
        <taxon>Actinomycetota</taxon>
        <taxon>Actinomycetes</taxon>
        <taxon>Kitasatosporales</taxon>
        <taxon>Streptomycetaceae</taxon>
        <taxon>Streptacidiphilus</taxon>
    </lineage>
</organism>
<reference evidence="4 5" key="1">
    <citation type="submission" date="2024-09" db="EMBL/GenBank/DDBJ databases">
        <authorList>
            <person name="Lee S.D."/>
        </authorList>
    </citation>
    <scope>NUCLEOTIDE SEQUENCE [LARGE SCALE GENOMIC DNA]</scope>
    <source>
        <strain evidence="4 5">N1-5</strain>
    </source>
</reference>
<keyword evidence="2" id="KW-0812">Transmembrane</keyword>
<name>A0ABV6ULA2_9ACTN</name>
<evidence type="ECO:0000256" key="2">
    <source>
        <dbReference type="SAM" id="Phobius"/>
    </source>
</evidence>
<keyword evidence="5" id="KW-1185">Reference proteome</keyword>
<dbReference type="SMART" id="SM00487">
    <property type="entry name" value="DEXDc"/>
    <property type="match status" value="1"/>
</dbReference>
<feature type="region of interest" description="Disordered" evidence="1">
    <location>
        <begin position="549"/>
        <end position="568"/>
    </location>
</feature>
<gene>
    <name evidence="4" type="ORF">ACEZDJ_13175</name>
</gene>
<dbReference type="Gene3D" id="3.40.50.300">
    <property type="entry name" value="P-loop containing nucleotide triphosphate hydrolases"/>
    <property type="match status" value="2"/>
</dbReference>
<keyword evidence="2" id="KW-0472">Membrane</keyword>
<feature type="domain" description="Helicase ATP-binding" evidence="3">
    <location>
        <begin position="95"/>
        <end position="280"/>
    </location>
</feature>
<comment type="caution">
    <text evidence="4">The sequence shown here is derived from an EMBL/GenBank/DDBJ whole genome shotgun (WGS) entry which is preliminary data.</text>
</comment>
<proteinExistence type="predicted"/>
<dbReference type="Pfam" id="PF03457">
    <property type="entry name" value="HA"/>
    <property type="match status" value="2"/>
</dbReference>
<dbReference type="InterPro" id="IPR014001">
    <property type="entry name" value="Helicase_ATP-bd"/>
</dbReference>
<accession>A0ABV6ULA2</accession>
<dbReference type="InterPro" id="IPR050742">
    <property type="entry name" value="Helicase_Restrict-Modif_Enz"/>
</dbReference>
<dbReference type="PANTHER" id="PTHR47396">
    <property type="entry name" value="TYPE I RESTRICTION ENZYME ECOKI R PROTEIN"/>
    <property type="match status" value="1"/>
</dbReference>
<dbReference type="InterPro" id="IPR005114">
    <property type="entry name" value="Helicase_assoc"/>
</dbReference>
<dbReference type="Gene3D" id="6.10.140.530">
    <property type="match status" value="1"/>
</dbReference>
<evidence type="ECO:0000313" key="4">
    <source>
        <dbReference type="EMBL" id="MFC1402237.1"/>
    </source>
</evidence>
<evidence type="ECO:0000259" key="3">
    <source>
        <dbReference type="PROSITE" id="PS51192"/>
    </source>
</evidence>
<dbReference type="PANTHER" id="PTHR47396:SF1">
    <property type="entry name" value="ATP-DEPENDENT HELICASE IRC3-RELATED"/>
    <property type="match status" value="1"/>
</dbReference>
<dbReference type="SMART" id="SM00490">
    <property type="entry name" value="HELICc"/>
    <property type="match status" value="1"/>
</dbReference>
<dbReference type="EMBL" id="JBHEZZ010000005">
    <property type="protein sequence ID" value="MFC1402237.1"/>
    <property type="molecule type" value="Genomic_DNA"/>
</dbReference>
<dbReference type="RefSeq" id="WP_084715568.1">
    <property type="nucleotide sequence ID" value="NZ_JBHEZZ010000005.1"/>
</dbReference>
<dbReference type="PROSITE" id="PS51257">
    <property type="entry name" value="PROKAR_LIPOPROTEIN"/>
    <property type="match status" value="1"/>
</dbReference>
<dbReference type="InterPro" id="IPR001650">
    <property type="entry name" value="Helicase_C-like"/>
</dbReference>
<evidence type="ECO:0000313" key="5">
    <source>
        <dbReference type="Proteomes" id="UP001592528"/>
    </source>
</evidence>
<sequence length="894" mass="95270">MPRTLRLPGPATGASGCGVVFGCGFVLWGCTLAGFRDESNRFSASDFQHTRITKIWASPGLVPRALEGNSVTGLRDYQVEPVSDVVRFLTARPGEDLPADGLRAQLIAACGTGKTFMSAHACIRLARKGAVLVLVPTLDLLGQTIETWRAAGRSGAMYAVCSLADHEPAVGVLCTTSAARLGFWLGRAGPGVPVTVFGTYASLPTVVGAHVGGLGIPAVRPWGALVVDEAHRTSGSGMKAWAAVHDNTQVPALRRLYMTATPRCWNIPEPDGAGSDALPAREPGTESRPRGLAMSMDDPKVFGPVANGTLTLARCQELGILARYQIIALEIADPILHTLLETDDETAREARLAAVQIALLKAMRDESLNKVISFHNRISDAEVFASTLPRRVAADEDLAAMFPDGVWARWLSGEHTARHRRTVLDDFDSPRPGGTPRPAVLANCRVLGEGVDGKSDAVLMNDPKGSVVDLVQAIGRALRQQPGQGKTASIIVPVIVRTAGTGTIEDAVGGDMVSDPAFGPLLSVLQGLRAHDCDLVEGLAVPQQRLHTQQPNPLEDDGQAQEQPDGGGTAPVLRAVLKFAGGQHSAAEVAAAVQLRVLSPEAQSWLRGYSAARRWHQAFGSLAVPTHATEPGPSDYPLGRFIADQRAACAKGTLLPSRQERLEELGMVWSAHEAAWQANLNAARAWAGANGGHLNAPVTATWDGTPIGRFLADTRSAAARPSGAGALTEARRTALEQIDPWWCPPWPLAWQRTFRTAQAHIHNGGTLTDLPAGHLVAGEDLGTWTRTQQAKWNQLAEEQQELLTQLGLTAPLQPGPAPAASRSQAERFTTGLAAATTWAAKHGGTIAAVKRGDTQDLDDGTTVKLGVWIMNMRSRRTKLTPEQHTALDNLHMRW</sequence>
<feature type="region of interest" description="Disordered" evidence="1">
    <location>
        <begin position="268"/>
        <end position="296"/>
    </location>
</feature>
<dbReference type="Pfam" id="PF04851">
    <property type="entry name" value="ResIII"/>
    <property type="match status" value="1"/>
</dbReference>
<dbReference type="InterPro" id="IPR027417">
    <property type="entry name" value="P-loop_NTPase"/>
</dbReference>
<dbReference type="Pfam" id="PF00271">
    <property type="entry name" value="Helicase_C"/>
    <property type="match status" value="1"/>
</dbReference>